<dbReference type="SMART" id="SM00357">
    <property type="entry name" value="CSP"/>
    <property type="match status" value="2"/>
</dbReference>
<evidence type="ECO:0000313" key="3">
    <source>
        <dbReference type="Proteomes" id="UP001069802"/>
    </source>
</evidence>
<dbReference type="PANTHER" id="PTHR46565:SF20">
    <property type="entry name" value="COLD SHOCK DOMAIN-CONTAINING PROTEIN 4"/>
    <property type="match status" value="1"/>
</dbReference>
<protein>
    <submittedName>
        <fullName evidence="2">Cold shock domain-containing protein</fullName>
    </submittedName>
</protein>
<dbReference type="Gene3D" id="3.40.50.300">
    <property type="entry name" value="P-loop containing nucleotide triphosphate hydrolases"/>
    <property type="match status" value="1"/>
</dbReference>
<dbReference type="InterPro" id="IPR027417">
    <property type="entry name" value="P-loop_NTPase"/>
</dbReference>
<dbReference type="Proteomes" id="UP001069802">
    <property type="component" value="Unassembled WGS sequence"/>
</dbReference>
<proteinExistence type="predicted"/>
<feature type="domain" description="Cold-shock" evidence="1">
    <location>
        <begin position="805"/>
        <end position="869"/>
    </location>
</feature>
<dbReference type="InterPro" id="IPR012340">
    <property type="entry name" value="NA-bd_OB-fold"/>
</dbReference>
<organism evidence="2 3">
    <name type="scientific">Kiloniella laminariae</name>
    <dbReference type="NCBI Taxonomy" id="454162"/>
    <lineage>
        <taxon>Bacteria</taxon>
        <taxon>Pseudomonadati</taxon>
        <taxon>Pseudomonadota</taxon>
        <taxon>Alphaproteobacteria</taxon>
        <taxon>Rhodospirillales</taxon>
        <taxon>Kiloniellaceae</taxon>
        <taxon>Kiloniella</taxon>
    </lineage>
</organism>
<dbReference type="Pfam" id="PF00313">
    <property type="entry name" value="CSD"/>
    <property type="match status" value="2"/>
</dbReference>
<comment type="caution">
    <text evidence="2">The sequence shown here is derived from an EMBL/GenBank/DDBJ whole genome shotgun (WGS) entry which is preliminary data.</text>
</comment>
<dbReference type="PANTHER" id="PTHR46565">
    <property type="entry name" value="COLD SHOCK DOMAIN PROTEIN 2"/>
    <property type="match status" value="1"/>
</dbReference>
<reference evidence="2" key="1">
    <citation type="submission" date="2022-12" db="EMBL/GenBank/DDBJ databases">
        <title>Bacterial isolates from different developmental stages of Nematostella vectensis.</title>
        <authorList>
            <person name="Fraune S."/>
        </authorList>
    </citation>
    <scope>NUCLEOTIDE SEQUENCE</scope>
    <source>
        <strain evidence="2">G21630-S1</strain>
    </source>
</reference>
<dbReference type="SUPFAM" id="SSF52540">
    <property type="entry name" value="P-loop containing nucleoside triphosphate hydrolases"/>
    <property type="match status" value="1"/>
</dbReference>
<dbReference type="CDD" id="cd04458">
    <property type="entry name" value="CSP_CDS"/>
    <property type="match status" value="1"/>
</dbReference>
<feature type="domain" description="Cold-shock" evidence="1">
    <location>
        <begin position="888"/>
        <end position="952"/>
    </location>
</feature>
<dbReference type="SUPFAM" id="SSF50249">
    <property type="entry name" value="Nucleic acid-binding proteins"/>
    <property type="match status" value="2"/>
</dbReference>
<accession>A0ABT4LEP7</accession>
<keyword evidence="3" id="KW-1185">Reference proteome</keyword>
<dbReference type="InterPro" id="IPR011129">
    <property type="entry name" value="CSD"/>
</dbReference>
<gene>
    <name evidence="2" type="ORF">O4H49_02250</name>
</gene>
<name>A0ABT4LEP7_9PROT</name>
<evidence type="ECO:0000313" key="2">
    <source>
        <dbReference type="EMBL" id="MCZ4279581.1"/>
    </source>
</evidence>
<dbReference type="RefSeq" id="WP_269421781.1">
    <property type="nucleotide sequence ID" value="NZ_JAPWGY010000001.1"/>
</dbReference>
<dbReference type="Gene3D" id="2.40.50.140">
    <property type="entry name" value="Nucleic acid-binding proteins"/>
    <property type="match status" value="2"/>
</dbReference>
<sequence>MNLDQASEHFETIKLEFSETASSTVTEEDVRFRLINRVLTEVLGWDFKEIQTEKPNRNGYSDYLIHSSGKTRAIVEAKRTSEELTSSQSSTLSFLKLDGPGLKNAKPGIKQATKYCIDEGIDFSVVTNGTTWIFFRATRTDGKKPSEGKAAVFNSLDVISENFQTFYEFLGREHLVNRVYHAILNEKEGFTLSPVEELHFAYGATASAVIQKSEHARDLEDVFDSFFSTISGDNDKELLKRCFVESKESQHAEKVLARITSEVLSQIQPMQTSAGSQLATEIEKATRTNRGEKVLLIGNKGSGKSTFVDRFFEMSLEKTVREKCLFLKLDLAEFGGDQNNLINWLDRSLVQKIETQLYADNAPTYEELQGIFHSTYQRWSVGAHKHLYEKDLSAFKIKFGEYLQDLMDTNPHEYSMCQLNNVVRSRHMLPCIVFDNTDQFSGQIQQAVFQYTNAIYERVKTCFLIVPITDQTVWQLSKSGPLQSYQAKSFFLPVPSTKEVLEKRIKYIAAEADDADQTKGHYTLPNGITVKLENLKAFASSLEEVFLNNEFLARRIGYLANFDIRRSLQLSKRLMTSPFIGIDDLIKNYISNDVLRITTKNLSLALVNGQYRFFRQEQSEFVSNLFSINPKNIGSPLLRLRILILLLDKQRSVHNPLESFLSCGEIEQYFVAMGVSSHLTRSSIQMLLDTRLVEPYDPTDNIATNGHLVSITNSGEMHIELALHDKTYFSQMALTTGIRNHELASTLKKFNEEKKHIEEIRVNFKEYCIKQDAIFIKIPASNENYKNQRSLVDELQAERRESGVNGTVKWFNPKEGYGFVKIDQKHQDAFLSLTVLEHFGLNTLTTNQKIVCGLSQSDRGLQVIDIEQVDGVNISEEATNEDEENLKTATVIFYDSNKGYGFLKPHDGSRDILIPRRTLNSYGLTELEEGKKVLVEIEMQIKGPVAMALALDD</sequence>
<dbReference type="EMBL" id="JAPWGY010000001">
    <property type="protein sequence ID" value="MCZ4279581.1"/>
    <property type="molecule type" value="Genomic_DNA"/>
</dbReference>
<evidence type="ECO:0000259" key="1">
    <source>
        <dbReference type="SMART" id="SM00357"/>
    </source>
</evidence>
<dbReference type="InterPro" id="IPR002059">
    <property type="entry name" value="CSP_DNA-bd"/>
</dbReference>